<feature type="transmembrane region" description="Helical" evidence="8">
    <location>
        <begin position="200"/>
        <end position="224"/>
    </location>
</feature>
<sequence length="289" mass="31780">MIDTYLNDRRIYLKSVRYLWMLPAIIVLIVFMGIPLFNLLVPTLSMNGNPLSNYLTFFESNYQVKVLIRTIRVATIVTLICALLGIPTAYYISGLSKKWKSLLMAVTLFPLLTNSVVRAFAWINILGQNGIINKLLVSTGVLDQPLVLLNTEFAIIIGSVYLFLPTMIISLVGVIDSIEPETLEAAATLGANPLTVFRKIIIPLSIPGTIIGSILVFTGTLTAYTTPQLLGGNKNMLLSTFLRQNALTLGNWELASVVAFIMILITLVVNKLLGLLAKRVDKRLVGEPS</sequence>
<dbReference type="AlphaFoldDB" id="A0A7X8C2F8"/>
<gene>
    <name evidence="10" type="ORF">GX355_01885</name>
</gene>
<accession>A0A7X8C2F8</accession>
<dbReference type="Gene3D" id="1.10.3720.10">
    <property type="entry name" value="MetI-like"/>
    <property type="match status" value="1"/>
</dbReference>
<feature type="transmembrane region" description="Helical" evidence="8">
    <location>
        <begin position="20"/>
        <end position="46"/>
    </location>
</feature>
<comment type="subcellular location">
    <subcellularLocation>
        <location evidence="1 8">Cell membrane</location>
        <topology evidence="1 8">Multi-pass membrane protein</topology>
    </subcellularLocation>
</comment>
<dbReference type="GO" id="GO:0055085">
    <property type="term" value="P:transmembrane transport"/>
    <property type="evidence" value="ECO:0007669"/>
    <property type="project" value="InterPro"/>
</dbReference>
<feature type="transmembrane region" description="Helical" evidence="8">
    <location>
        <begin position="254"/>
        <end position="273"/>
    </location>
</feature>
<reference evidence="10 11" key="1">
    <citation type="journal article" date="2020" name="Biotechnol. Biofuels">
        <title>New insights from the biogas microbiome by comprehensive genome-resolved metagenomics of nearly 1600 species originating from multiple anaerobic digesters.</title>
        <authorList>
            <person name="Campanaro S."/>
            <person name="Treu L."/>
            <person name="Rodriguez-R L.M."/>
            <person name="Kovalovszki A."/>
            <person name="Ziels R.M."/>
            <person name="Maus I."/>
            <person name="Zhu X."/>
            <person name="Kougias P.G."/>
            <person name="Basile A."/>
            <person name="Luo G."/>
            <person name="Schluter A."/>
            <person name="Konstantinidis K.T."/>
            <person name="Angelidaki I."/>
        </authorList>
    </citation>
    <scope>NUCLEOTIDE SEQUENCE [LARGE SCALE GENOMIC DNA]</scope>
    <source>
        <strain evidence="10">AS23ysBPME_34</strain>
    </source>
</reference>
<dbReference type="PANTHER" id="PTHR42929">
    <property type="entry name" value="INNER MEMBRANE ABC TRANSPORTER PERMEASE PROTEIN YDCU-RELATED-RELATED"/>
    <property type="match status" value="1"/>
</dbReference>
<dbReference type="RefSeq" id="WP_276646299.1">
    <property type="nucleotide sequence ID" value="NZ_JAAYSM010000055.1"/>
</dbReference>
<evidence type="ECO:0000256" key="5">
    <source>
        <dbReference type="ARBA" id="ARBA00022692"/>
    </source>
</evidence>
<evidence type="ECO:0000256" key="3">
    <source>
        <dbReference type="ARBA" id="ARBA00022448"/>
    </source>
</evidence>
<dbReference type="InterPro" id="IPR000515">
    <property type="entry name" value="MetI-like"/>
</dbReference>
<evidence type="ECO:0000256" key="6">
    <source>
        <dbReference type="ARBA" id="ARBA00022989"/>
    </source>
</evidence>
<dbReference type="SUPFAM" id="SSF161098">
    <property type="entry name" value="MetI-like"/>
    <property type="match status" value="1"/>
</dbReference>
<dbReference type="CDD" id="cd06261">
    <property type="entry name" value="TM_PBP2"/>
    <property type="match status" value="1"/>
</dbReference>
<comment type="similarity">
    <text evidence="2">Belongs to the binding-protein-dependent transport system permease family. CysTW subfamily.</text>
</comment>
<evidence type="ECO:0000256" key="4">
    <source>
        <dbReference type="ARBA" id="ARBA00022475"/>
    </source>
</evidence>
<comment type="caution">
    <text evidence="10">The sequence shown here is derived from an EMBL/GenBank/DDBJ whole genome shotgun (WGS) entry which is preliminary data.</text>
</comment>
<protein>
    <submittedName>
        <fullName evidence="10">ABC transporter permease</fullName>
    </submittedName>
</protein>
<evidence type="ECO:0000256" key="1">
    <source>
        <dbReference type="ARBA" id="ARBA00004651"/>
    </source>
</evidence>
<feature type="domain" description="ABC transmembrane type-1" evidence="9">
    <location>
        <begin position="67"/>
        <end position="273"/>
    </location>
</feature>
<dbReference type="EMBL" id="JAAYSM010000055">
    <property type="protein sequence ID" value="NLJ17588.1"/>
    <property type="molecule type" value="Genomic_DNA"/>
</dbReference>
<evidence type="ECO:0000256" key="8">
    <source>
        <dbReference type="RuleBase" id="RU363032"/>
    </source>
</evidence>
<dbReference type="InterPro" id="IPR035906">
    <property type="entry name" value="MetI-like_sf"/>
</dbReference>
<proteinExistence type="inferred from homology"/>
<evidence type="ECO:0000313" key="10">
    <source>
        <dbReference type="EMBL" id="NLJ17588.1"/>
    </source>
</evidence>
<name>A0A7X8C2F8_9LACT</name>
<dbReference type="Proteomes" id="UP000541058">
    <property type="component" value="Unassembled WGS sequence"/>
</dbReference>
<dbReference type="PROSITE" id="PS50928">
    <property type="entry name" value="ABC_TM1"/>
    <property type="match status" value="1"/>
</dbReference>
<dbReference type="PANTHER" id="PTHR42929:SF1">
    <property type="entry name" value="INNER MEMBRANE ABC TRANSPORTER PERMEASE PROTEIN YDCU-RELATED"/>
    <property type="match status" value="1"/>
</dbReference>
<keyword evidence="5 8" id="KW-0812">Transmembrane</keyword>
<dbReference type="Pfam" id="PF00528">
    <property type="entry name" value="BPD_transp_1"/>
    <property type="match status" value="1"/>
</dbReference>
<evidence type="ECO:0000313" key="11">
    <source>
        <dbReference type="Proteomes" id="UP000541058"/>
    </source>
</evidence>
<evidence type="ECO:0000256" key="7">
    <source>
        <dbReference type="ARBA" id="ARBA00023136"/>
    </source>
</evidence>
<keyword evidence="3 8" id="KW-0813">Transport</keyword>
<evidence type="ECO:0000256" key="2">
    <source>
        <dbReference type="ARBA" id="ARBA00007069"/>
    </source>
</evidence>
<feature type="transmembrane region" description="Helical" evidence="8">
    <location>
        <begin position="66"/>
        <end position="90"/>
    </location>
</feature>
<evidence type="ECO:0000259" key="9">
    <source>
        <dbReference type="PROSITE" id="PS50928"/>
    </source>
</evidence>
<keyword evidence="7 8" id="KW-0472">Membrane</keyword>
<dbReference type="GO" id="GO:0005886">
    <property type="term" value="C:plasma membrane"/>
    <property type="evidence" value="ECO:0007669"/>
    <property type="project" value="UniProtKB-SubCell"/>
</dbReference>
<keyword evidence="4" id="KW-1003">Cell membrane</keyword>
<organism evidence="10 11">
    <name type="scientific">Globicatella sulfidifaciens</name>
    <dbReference type="NCBI Taxonomy" id="136093"/>
    <lineage>
        <taxon>Bacteria</taxon>
        <taxon>Bacillati</taxon>
        <taxon>Bacillota</taxon>
        <taxon>Bacilli</taxon>
        <taxon>Lactobacillales</taxon>
        <taxon>Aerococcaceae</taxon>
        <taxon>Globicatella</taxon>
    </lineage>
</organism>
<keyword evidence="6 8" id="KW-1133">Transmembrane helix</keyword>
<feature type="transmembrane region" description="Helical" evidence="8">
    <location>
        <begin position="145"/>
        <end position="164"/>
    </location>
</feature>
<feature type="transmembrane region" description="Helical" evidence="8">
    <location>
        <begin position="102"/>
        <end position="125"/>
    </location>
</feature>